<dbReference type="InterPro" id="IPR000064">
    <property type="entry name" value="NLP_P60_dom"/>
</dbReference>
<evidence type="ECO:0000313" key="7">
    <source>
        <dbReference type="EMBL" id="MBB6733501.1"/>
    </source>
</evidence>
<comment type="similarity">
    <text evidence="1">Belongs to the peptidase C40 family.</text>
</comment>
<keyword evidence="5" id="KW-0732">Signal</keyword>
<protein>
    <submittedName>
        <fullName evidence="7">C40 family peptidase</fullName>
    </submittedName>
</protein>
<evidence type="ECO:0000313" key="8">
    <source>
        <dbReference type="Proteomes" id="UP000564644"/>
    </source>
</evidence>
<dbReference type="RefSeq" id="WP_185131160.1">
    <property type="nucleotide sequence ID" value="NZ_JACJVO010000027.1"/>
</dbReference>
<evidence type="ECO:0000259" key="6">
    <source>
        <dbReference type="PROSITE" id="PS51935"/>
    </source>
</evidence>
<feature type="chain" id="PRO_5038546481" evidence="5">
    <location>
        <begin position="21"/>
        <end position="324"/>
    </location>
</feature>
<dbReference type="EMBL" id="JACJVO010000027">
    <property type="protein sequence ID" value="MBB6733501.1"/>
    <property type="molecule type" value="Genomic_DNA"/>
</dbReference>
<dbReference type="PANTHER" id="PTHR47053:SF1">
    <property type="entry name" value="MUREIN DD-ENDOPEPTIDASE MEPH-RELATED"/>
    <property type="match status" value="1"/>
</dbReference>
<evidence type="ECO:0000256" key="3">
    <source>
        <dbReference type="ARBA" id="ARBA00022801"/>
    </source>
</evidence>
<dbReference type="PANTHER" id="PTHR47053">
    <property type="entry name" value="MUREIN DD-ENDOPEPTIDASE MEPH-RELATED"/>
    <property type="match status" value="1"/>
</dbReference>
<dbReference type="InterPro" id="IPR038765">
    <property type="entry name" value="Papain-like_cys_pep_sf"/>
</dbReference>
<dbReference type="Gene3D" id="3.90.1720.10">
    <property type="entry name" value="endopeptidase domain like (from Nostoc punctiforme)"/>
    <property type="match status" value="1"/>
</dbReference>
<gene>
    <name evidence="7" type="ORF">H7C18_21485</name>
</gene>
<keyword evidence="8" id="KW-1185">Reference proteome</keyword>
<dbReference type="Pfam" id="PF00877">
    <property type="entry name" value="NLPC_P60"/>
    <property type="match status" value="1"/>
</dbReference>
<reference evidence="7 8" key="1">
    <citation type="submission" date="2020-08" db="EMBL/GenBank/DDBJ databases">
        <title>Cohnella phylogeny.</title>
        <authorList>
            <person name="Dunlap C."/>
        </authorList>
    </citation>
    <scope>NUCLEOTIDE SEQUENCE [LARGE SCALE GENOMIC DNA]</scope>
    <source>
        <strain evidence="7 8">CBP 2801</strain>
    </source>
</reference>
<evidence type="ECO:0000256" key="2">
    <source>
        <dbReference type="ARBA" id="ARBA00022670"/>
    </source>
</evidence>
<dbReference type="AlphaFoldDB" id="A0A7X0SP34"/>
<dbReference type="InterPro" id="IPR051202">
    <property type="entry name" value="Peptidase_C40"/>
</dbReference>
<evidence type="ECO:0000256" key="1">
    <source>
        <dbReference type="ARBA" id="ARBA00007074"/>
    </source>
</evidence>
<keyword evidence="4" id="KW-0788">Thiol protease</keyword>
<dbReference type="GO" id="GO:0008234">
    <property type="term" value="F:cysteine-type peptidase activity"/>
    <property type="evidence" value="ECO:0007669"/>
    <property type="project" value="UniProtKB-KW"/>
</dbReference>
<accession>A0A7X0SP34</accession>
<name>A0A7X0SP34_9BACL</name>
<dbReference type="GO" id="GO:0006508">
    <property type="term" value="P:proteolysis"/>
    <property type="evidence" value="ECO:0007669"/>
    <property type="project" value="UniProtKB-KW"/>
</dbReference>
<keyword evidence="3" id="KW-0378">Hydrolase</keyword>
<proteinExistence type="inferred from homology"/>
<feature type="signal peptide" evidence="5">
    <location>
        <begin position="1"/>
        <end position="20"/>
    </location>
</feature>
<sequence>MGHQAFLVRTVAAAAAVALAVSLAGCVRNPGDTRGDLSKYSAPVKIKSKSETMLEERGASSSVPIVQIHRSDYVAAGDVARAIGLHGQWLKDGAYGIGSEDPEWTFRTGESEVRLGAKAERMPAPAVKMSNRLYIPAAALSALFGRVATFGHEGSRIAFYPQPAKVRSEAAKLPFSDAKQNGNIRSLSAGGSKYDSLIDDAKKFLGVRYDFGTGNYADTGTFDCSSFVQYLFGHYGVNLPRTAREQGQEGTAVSRDSLQTGDLLFFSVPGRFKSDSTPGHVGIYMGNGSMIHSSPQPNDGVQISDINSSYWQDHFLFAKRIPLP</sequence>
<evidence type="ECO:0000256" key="4">
    <source>
        <dbReference type="ARBA" id="ARBA00022807"/>
    </source>
</evidence>
<dbReference type="SUPFAM" id="SSF54001">
    <property type="entry name" value="Cysteine proteinases"/>
    <property type="match status" value="1"/>
</dbReference>
<evidence type="ECO:0000256" key="5">
    <source>
        <dbReference type="SAM" id="SignalP"/>
    </source>
</evidence>
<keyword evidence="2" id="KW-0645">Protease</keyword>
<comment type="caution">
    <text evidence="7">The sequence shown here is derived from an EMBL/GenBank/DDBJ whole genome shotgun (WGS) entry which is preliminary data.</text>
</comment>
<feature type="domain" description="NlpC/P60" evidence="6">
    <location>
        <begin position="191"/>
        <end position="322"/>
    </location>
</feature>
<dbReference type="Proteomes" id="UP000564644">
    <property type="component" value="Unassembled WGS sequence"/>
</dbReference>
<organism evidence="7 8">
    <name type="scientific">Cohnella zeiphila</name>
    <dbReference type="NCBI Taxonomy" id="2761120"/>
    <lineage>
        <taxon>Bacteria</taxon>
        <taxon>Bacillati</taxon>
        <taxon>Bacillota</taxon>
        <taxon>Bacilli</taxon>
        <taxon>Bacillales</taxon>
        <taxon>Paenibacillaceae</taxon>
        <taxon>Cohnella</taxon>
    </lineage>
</organism>
<dbReference type="PROSITE" id="PS51935">
    <property type="entry name" value="NLPC_P60"/>
    <property type="match status" value="1"/>
</dbReference>